<dbReference type="EMBL" id="LR797006">
    <property type="protein sequence ID" value="CAB4181143.1"/>
    <property type="molecule type" value="Genomic_DNA"/>
</dbReference>
<dbReference type="EMBL" id="LR796935">
    <property type="protein sequence ID" value="CAB4176805.1"/>
    <property type="molecule type" value="Genomic_DNA"/>
</dbReference>
<keyword evidence="1" id="KW-1133">Transmembrane helix</keyword>
<protein>
    <submittedName>
        <fullName evidence="5">Uncharacterized protein</fullName>
    </submittedName>
</protein>
<accession>A0A6J5RMA0</accession>
<evidence type="ECO:0000313" key="5">
    <source>
        <dbReference type="EMBL" id="CAB4198119.1"/>
    </source>
</evidence>
<organism evidence="5">
    <name type="scientific">uncultured Caudovirales phage</name>
    <dbReference type="NCBI Taxonomy" id="2100421"/>
    <lineage>
        <taxon>Viruses</taxon>
        <taxon>Duplodnaviria</taxon>
        <taxon>Heunggongvirae</taxon>
        <taxon>Uroviricota</taxon>
        <taxon>Caudoviricetes</taxon>
        <taxon>Peduoviridae</taxon>
        <taxon>Maltschvirus</taxon>
        <taxon>Maltschvirus maltsch</taxon>
    </lineage>
</organism>
<dbReference type="EMBL" id="LR796840">
    <property type="protein sequence ID" value="CAB4169206.1"/>
    <property type="molecule type" value="Genomic_DNA"/>
</dbReference>
<proteinExistence type="predicted"/>
<dbReference type="EMBL" id="LR798374">
    <property type="protein sequence ID" value="CAB5227451.1"/>
    <property type="molecule type" value="Genomic_DNA"/>
</dbReference>
<evidence type="ECO:0000256" key="1">
    <source>
        <dbReference type="SAM" id="Phobius"/>
    </source>
</evidence>
<gene>
    <name evidence="4" type="ORF">UFOVP1074_41</name>
    <name evidence="5" type="ORF">UFOVP1310_40</name>
    <name evidence="6" type="ORF">UFOVP1424_32</name>
    <name evidence="7" type="ORF">UFOVP1521_32</name>
    <name evidence="2" type="ORF">UFOVP899_63</name>
    <name evidence="3" type="ORF">UFOVP987_62</name>
</gene>
<evidence type="ECO:0000313" key="6">
    <source>
        <dbReference type="EMBL" id="CAB4210622.1"/>
    </source>
</evidence>
<evidence type="ECO:0000313" key="3">
    <source>
        <dbReference type="EMBL" id="CAB4176805.1"/>
    </source>
</evidence>
<name>A0A6J5RMA0_9CAUD</name>
<keyword evidence="1" id="KW-0812">Transmembrane</keyword>
<evidence type="ECO:0000313" key="4">
    <source>
        <dbReference type="EMBL" id="CAB4181143.1"/>
    </source>
</evidence>
<dbReference type="EMBL" id="LR797362">
    <property type="protein sequence ID" value="CAB4210622.1"/>
    <property type="molecule type" value="Genomic_DNA"/>
</dbReference>
<evidence type="ECO:0000313" key="7">
    <source>
        <dbReference type="EMBL" id="CAB5227451.1"/>
    </source>
</evidence>
<dbReference type="EMBL" id="LR797262">
    <property type="protein sequence ID" value="CAB4198119.1"/>
    <property type="molecule type" value="Genomic_DNA"/>
</dbReference>
<reference evidence="5" key="1">
    <citation type="submission" date="2020-05" db="EMBL/GenBank/DDBJ databases">
        <authorList>
            <person name="Chiriac C."/>
            <person name="Salcher M."/>
            <person name="Ghai R."/>
            <person name="Kavagutti S V."/>
        </authorList>
    </citation>
    <scope>NUCLEOTIDE SEQUENCE</scope>
</reference>
<sequence>MIKKAMQAYNDGYISFSEVLQIILLYVGLTAKRKQISAKTMF</sequence>
<evidence type="ECO:0000313" key="2">
    <source>
        <dbReference type="EMBL" id="CAB4169206.1"/>
    </source>
</evidence>
<feature type="transmembrane region" description="Helical" evidence="1">
    <location>
        <begin position="12"/>
        <end position="31"/>
    </location>
</feature>
<keyword evidence="1" id="KW-0472">Membrane</keyword>